<keyword evidence="7" id="KW-0472">Membrane</keyword>
<feature type="domain" description="VWFD" evidence="10">
    <location>
        <begin position="403"/>
        <end position="582"/>
    </location>
</feature>
<evidence type="ECO:0000256" key="3">
    <source>
        <dbReference type="ARBA" id="ARBA00022475"/>
    </source>
</evidence>
<feature type="domain" description="VWFD" evidence="10">
    <location>
        <begin position="1730"/>
        <end position="1897"/>
    </location>
</feature>
<dbReference type="InterPro" id="IPR036084">
    <property type="entry name" value="Ser_inhib-like_sf"/>
</dbReference>
<dbReference type="Pfam" id="PF01826">
    <property type="entry name" value="TIL"/>
    <property type="match status" value="5"/>
</dbReference>
<keyword evidence="5" id="KW-0732">Signal</keyword>
<dbReference type="InterPro" id="IPR014853">
    <property type="entry name" value="VWF/SSPO/ZAN-like_Cys-rich_dom"/>
</dbReference>
<feature type="domain" description="VWFD" evidence="10">
    <location>
        <begin position="993"/>
        <end position="1180"/>
    </location>
</feature>
<dbReference type="PANTHER" id="PTHR46160">
    <property type="entry name" value="ALPHA-TECTORIN-RELATED"/>
    <property type="match status" value="1"/>
</dbReference>
<dbReference type="InterPro" id="IPR001007">
    <property type="entry name" value="VWF_dom"/>
</dbReference>
<evidence type="ECO:0000256" key="2">
    <source>
        <dbReference type="ARBA" id="ARBA00004613"/>
    </source>
</evidence>
<dbReference type="SUPFAM" id="SSF57567">
    <property type="entry name" value="Serine protease inhibitors"/>
    <property type="match status" value="5"/>
</dbReference>
<comment type="subcellular location">
    <subcellularLocation>
        <location evidence="1">Cell membrane</location>
    </subcellularLocation>
    <subcellularLocation>
        <location evidence="2">Secreted</location>
    </subcellularLocation>
</comment>
<dbReference type="PROSITE" id="PS51233">
    <property type="entry name" value="VWFD"/>
    <property type="match status" value="7"/>
</dbReference>
<dbReference type="SMART" id="SM00215">
    <property type="entry name" value="VWC_out"/>
    <property type="match status" value="5"/>
</dbReference>
<sequence length="2276" mass="246625">VIQPTFFWTILGGDISSLSKYVAYKRSLEQSPQMFKSKFWVKGEAVCVHDYMGTCMGSQSLQYHTFDGMTVDIQGGCTYTVAKYCGQDPTLVPFLVEEKKSEGNFKEWLTNVLVYGYNISIHKGEGGKIQVNDQLTRLPATLKDGKIQISQNEGRVILQTDFGLQVTYDEDWAVMVAVPSSYFGATCGLCGNFNEDAEDEMKLADGTQAASLEDWAESWRDPSCQDDCGGQGTLQDTEGCGELGWGGSKAFLGRKKGESVSPMSLCLRNLLISSFFKIFSNIIPTAQRCPQNSHFETCGTACPATCAHPKAPTSCSKPCTASCQCDEGFVLHDDACVPAESCGCSYNDRSYKVQEEFWEDGSCQSRCRCEAGGKVTCKKSGCKAHEKCTVVDGVPSCQANKFLTCIGTGDPHYTTFDGLKYDFQGTCIYQFAALCSQNPSLVPFTVKVENNNRGSKAVSFTKTVTLEVYGNTISMSQEHPRKVKVGGHQGPLLPFTQKDQFELYHSGVHGFVRTKFGLRVSFDWYSYARVILPDAYAGAVCGLCGNANGNPDDDFIARDGKRAKDEIQLADSWKVGDVPGCSAGCVGDCPVCNEEQKQLYRGDGYCGVIARAGGPFRNCHRVVNPGNFLEDCAFDACQYKGRRDILCKAIAAYMTECQSNGAGVEEWRTPSFCAPVCPRHSHYELCGNACPTTCRGRASPEGCASAPCTEGCFCDEGFVLSGTECVPASECGCEHRGRYYKKGEDFYASCRERCICKANGVVECKEAACGAHEECRVEDGVLGCYPAGYGRLVVSGDPHYVTFDGRAFDLQGSCNYVLARVCKPEQRLANFSVLLEHDVSGRGNVALTKKVAVSIHGYTVSMERGRKWEVMVDGEHFTLPLVTEDRRLRIGQEGNNIVLQTAAGLRLLYNAATYLLITIPDAYRGRVCGLGGNFNGDPGDDFQLPGGSLAKSTEEFVTSWKMPAEDGACTDGCNGNACPVCDASATAPYGAGDSCGLIRDPTGPFGTCHHRVSPVEYFHHCLHDVCAAEGARDALCHSLQAYAAACQAAGAEIGGWRTVTFYTSSPIFPPNPHFPAAKPSNFVIVAFFFVPNFEANLYHPDQDDGRVILQTDFGLQVTYDEDWAVMVAVPSSYFGATCGLCGNFNEDAEDEMKLADGTQAASLEDWAESWRDPSCQDDCGGQGTLQDTEGCGELGWGGSKAFLVFFKSCPHGVSWGPQISHRHQLMQEPDRCPQNSHFETCGTACPATCAHPKAPTSCSKPCTASCQCDEGFVLHDDACVPAESCGCSYNDRSYKVQEEFWEDGSCQSRCRCEAGGKVTCKKSGCKAHEKCTVVDGVPSCQANKFLTCIGTGDPHYTTFDGLKYDFQGTCIYQFAALCSQNPSLVPFTVKVENNNRGSKAVSFTKTVTLEVYGNTISMSQEHPRKLNGAFVELPFTQKDQFELYHSGVHGFVRTKFGLRVSFDWYSYARVILPDAYAGAVCGLCGNANGNPDDDFIARDGKRAKDEIQLADSWKVGDVPGCSAGCVGDCPVCNEEQKQLYRGDGYCGVIARAGGPFRNCHRVVNPGNFLEDCAFDACQYKGRRDILCKAIAAYMTECQSNGAGVEEWRTPSFCAPVCPRHSHYELCGNACPTTCRGRASPEGCASAPCTEGCFCDEGFVLSGAECVPASECGCEHRGRYYKKGEDFYASCRERCICKANGVVECKEAACGAHEECRVEDGVLGCYPAGYGRLVVSGDPHYVTFDGRAFDLQGSCNYVLARVCKPEQRLANFSVLLEHDVCKITGWVCKCKPRAPSITQVDGEHFTLPLVTEDRRLRIGQEGNNIVLQTAAGLRLLYNAATYLLITIPDAYRGRVCGLGGNFNGDPGDDFQLPGGSLAKSTEEFVTSWKMPAEDGACTDGCNGNACPVCDASATAPYGAGDSCGLIRDPTGPFGTCHHRVSPVEYFHHCLHDVCAAEGARDALCHSLQAYAAACQAAGAEIGGWRTVTFCPLSCPPHSHYELCTRTCDFTCASLSVPAPCSWTCFEGCQCDDGYLFDGESCVSLEQCGCVHQGRYFKVSLTVVSNNCSTKCNCHPSRGLICEATRCPPDEVCATREGVQRCIKQEGWCRISPGAFLTTFDGAGGRLPFSGTYKIAALCDERSPNWFKVVVEVSECRDDGIPAAVAVFVFFRDAFITVNNNMEVWVNGLFTRLPAEVSEAISLSTAAGNVTISHTSGLDVLFSPSGEVTLTARAALVNRLCAPCGNFNGDATISVNKEQTCQKWGDSAKHRVIFPNAE</sequence>
<dbReference type="FunFam" id="2.10.25.10:FF:000153">
    <property type="entry name" value="MUC5B isoform 1"/>
    <property type="match status" value="2"/>
</dbReference>
<dbReference type="InterPro" id="IPR025615">
    <property type="entry name" value="TILa_dom"/>
</dbReference>
<feature type="domain" description="VWFD" evidence="10">
    <location>
        <begin position="1346"/>
        <end position="1522"/>
    </location>
</feature>
<evidence type="ECO:0000259" key="10">
    <source>
        <dbReference type="PROSITE" id="PS51233"/>
    </source>
</evidence>
<keyword evidence="8" id="KW-1015">Disulfide bond</keyword>
<proteinExistence type="predicted"/>
<organism evidence="11 12">
    <name type="scientific">Anas zonorhyncha</name>
    <name type="common">Eastern spot-billed duck</name>
    <dbReference type="NCBI Taxonomy" id="75864"/>
    <lineage>
        <taxon>Eukaryota</taxon>
        <taxon>Metazoa</taxon>
        <taxon>Chordata</taxon>
        <taxon>Craniata</taxon>
        <taxon>Vertebrata</taxon>
        <taxon>Euteleostomi</taxon>
        <taxon>Archelosauria</taxon>
        <taxon>Archosauria</taxon>
        <taxon>Dinosauria</taxon>
        <taxon>Saurischia</taxon>
        <taxon>Theropoda</taxon>
        <taxon>Coelurosauria</taxon>
        <taxon>Aves</taxon>
        <taxon>Neognathae</taxon>
        <taxon>Galloanserae</taxon>
        <taxon>Anseriformes</taxon>
        <taxon>Anatidae</taxon>
        <taxon>Anatinae</taxon>
        <taxon>Anas</taxon>
    </lineage>
</organism>
<dbReference type="CDD" id="cd19941">
    <property type="entry name" value="TIL"/>
    <property type="match status" value="5"/>
</dbReference>
<dbReference type="SMART" id="SM00216">
    <property type="entry name" value="VWD"/>
    <property type="match status" value="6"/>
</dbReference>
<name>A0A8B9UB23_9AVES</name>
<evidence type="ECO:0000256" key="5">
    <source>
        <dbReference type="ARBA" id="ARBA00022729"/>
    </source>
</evidence>
<keyword evidence="9" id="KW-0325">Glycoprotein</keyword>
<keyword evidence="4" id="KW-0964">Secreted</keyword>
<feature type="domain" description="VWFD" evidence="10">
    <location>
        <begin position="53"/>
        <end position="229"/>
    </location>
</feature>
<reference evidence="11" key="1">
    <citation type="submission" date="2025-08" db="UniProtKB">
        <authorList>
            <consortium name="Ensembl"/>
        </authorList>
    </citation>
    <scope>IDENTIFICATION</scope>
</reference>
<dbReference type="Pfam" id="PF12714">
    <property type="entry name" value="TILa"/>
    <property type="match status" value="5"/>
</dbReference>
<dbReference type="GO" id="GO:0031012">
    <property type="term" value="C:extracellular matrix"/>
    <property type="evidence" value="ECO:0007669"/>
    <property type="project" value="TreeGrafter"/>
</dbReference>
<dbReference type="PANTHER" id="PTHR46160:SF3">
    <property type="entry name" value="ALPHA-TECTORIN"/>
    <property type="match status" value="1"/>
</dbReference>
<dbReference type="Pfam" id="PF08742">
    <property type="entry name" value="C8"/>
    <property type="match status" value="4"/>
</dbReference>
<dbReference type="Proteomes" id="UP000694549">
    <property type="component" value="Unplaced"/>
</dbReference>
<dbReference type="SMART" id="SM00832">
    <property type="entry name" value="C8"/>
    <property type="match status" value="4"/>
</dbReference>
<protein>
    <recommendedName>
        <fullName evidence="10">VWFD domain-containing protein</fullName>
    </recommendedName>
</protein>
<dbReference type="GO" id="GO:0005201">
    <property type="term" value="F:extracellular matrix structural constituent"/>
    <property type="evidence" value="ECO:0007669"/>
    <property type="project" value="TreeGrafter"/>
</dbReference>
<keyword evidence="3" id="KW-1003">Cell membrane</keyword>
<evidence type="ECO:0000256" key="8">
    <source>
        <dbReference type="ARBA" id="ARBA00023157"/>
    </source>
</evidence>
<dbReference type="Ensembl" id="ENSAZOT00000005807.1">
    <property type="protein sequence ID" value="ENSAZOP00000005437.1"/>
    <property type="gene ID" value="ENSAZOG00000003455.1"/>
</dbReference>
<reference evidence="11" key="2">
    <citation type="submission" date="2025-09" db="UniProtKB">
        <authorList>
            <consortium name="Ensembl"/>
        </authorList>
    </citation>
    <scope>IDENTIFICATION</scope>
</reference>
<evidence type="ECO:0000313" key="12">
    <source>
        <dbReference type="Proteomes" id="UP000694549"/>
    </source>
</evidence>
<keyword evidence="12" id="KW-1185">Reference proteome</keyword>
<feature type="domain" description="VWFD" evidence="10">
    <location>
        <begin position="790"/>
        <end position="970"/>
    </location>
</feature>
<feature type="domain" description="VWFD" evidence="10">
    <location>
        <begin position="2105"/>
        <end position="2276"/>
    </location>
</feature>
<dbReference type="SMART" id="SM00214">
    <property type="entry name" value="VWC"/>
    <property type="match status" value="5"/>
</dbReference>
<dbReference type="InterPro" id="IPR052749">
    <property type="entry name" value="Alpha-tectorin"/>
</dbReference>
<keyword evidence="6" id="KW-0677">Repeat</keyword>
<evidence type="ECO:0000313" key="11">
    <source>
        <dbReference type="Ensembl" id="ENSAZOP00000005437.1"/>
    </source>
</evidence>
<dbReference type="InterPro" id="IPR002919">
    <property type="entry name" value="TIL_dom"/>
</dbReference>
<dbReference type="GO" id="GO:0005886">
    <property type="term" value="C:plasma membrane"/>
    <property type="evidence" value="ECO:0007669"/>
    <property type="project" value="UniProtKB-SubCell"/>
</dbReference>
<dbReference type="GO" id="GO:0005576">
    <property type="term" value="C:extracellular region"/>
    <property type="evidence" value="ECO:0007669"/>
    <property type="project" value="UniProtKB-SubCell"/>
</dbReference>
<accession>A0A8B9UB23</accession>
<dbReference type="Pfam" id="PF00094">
    <property type="entry name" value="VWD"/>
    <property type="match status" value="7"/>
</dbReference>
<dbReference type="FunFam" id="2.10.25.10:FF:000055">
    <property type="entry name" value="alpha-tectorin isoform X1"/>
    <property type="match status" value="3"/>
</dbReference>
<dbReference type="InterPro" id="IPR001846">
    <property type="entry name" value="VWF_type-D"/>
</dbReference>
<evidence type="ECO:0000256" key="4">
    <source>
        <dbReference type="ARBA" id="ARBA00022525"/>
    </source>
</evidence>
<dbReference type="Gene3D" id="2.10.25.10">
    <property type="entry name" value="Laminin"/>
    <property type="match status" value="5"/>
</dbReference>
<evidence type="ECO:0000256" key="1">
    <source>
        <dbReference type="ARBA" id="ARBA00004236"/>
    </source>
</evidence>
<evidence type="ECO:0000256" key="6">
    <source>
        <dbReference type="ARBA" id="ARBA00022737"/>
    </source>
</evidence>
<evidence type="ECO:0000256" key="7">
    <source>
        <dbReference type="ARBA" id="ARBA00023136"/>
    </source>
</evidence>
<evidence type="ECO:0000256" key="9">
    <source>
        <dbReference type="ARBA" id="ARBA00023180"/>
    </source>
</evidence>